<dbReference type="EMBL" id="KN847040">
    <property type="protein sequence ID" value="KIW33690.1"/>
    <property type="molecule type" value="Genomic_DNA"/>
</dbReference>
<dbReference type="AlphaFoldDB" id="A0A0D2CUX6"/>
<dbReference type="VEuPathDB" id="FungiDB:PV07_00518"/>
<dbReference type="OrthoDB" id="4160941at2759"/>
<feature type="compositionally biased region" description="Basic and acidic residues" evidence="1">
    <location>
        <begin position="171"/>
        <end position="180"/>
    </location>
</feature>
<evidence type="ECO:0000313" key="2">
    <source>
        <dbReference type="EMBL" id="KIW33690.1"/>
    </source>
</evidence>
<feature type="compositionally biased region" description="Low complexity" evidence="1">
    <location>
        <begin position="181"/>
        <end position="198"/>
    </location>
</feature>
<organism evidence="2 3">
    <name type="scientific">Cladophialophora immunda</name>
    <dbReference type="NCBI Taxonomy" id="569365"/>
    <lineage>
        <taxon>Eukaryota</taxon>
        <taxon>Fungi</taxon>
        <taxon>Dikarya</taxon>
        <taxon>Ascomycota</taxon>
        <taxon>Pezizomycotina</taxon>
        <taxon>Eurotiomycetes</taxon>
        <taxon>Chaetothyriomycetidae</taxon>
        <taxon>Chaetothyriales</taxon>
        <taxon>Herpotrichiellaceae</taxon>
        <taxon>Cladophialophora</taxon>
    </lineage>
</organism>
<dbReference type="RefSeq" id="XP_016253906.1">
    <property type="nucleotide sequence ID" value="XM_016386978.1"/>
</dbReference>
<evidence type="ECO:0000256" key="1">
    <source>
        <dbReference type="SAM" id="MobiDB-lite"/>
    </source>
</evidence>
<dbReference type="HOGENOM" id="CLU_1377985_0_0_1"/>
<protein>
    <submittedName>
        <fullName evidence="2">Uncharacterized protein</fullName>
    </submittedName>
</protein>
<reference evidence="2 3" key="1">
    <citation type="submission" date="2015-01" db="EMBL/GenBank/DDBJ databases">
        <title>The Genome Sequence of Cladophialophora immunda CBS83496.</title>
        <authorList>
            <consortium name="The Broad Institute Genomics Platform"/>
            <person name="Cuomo C."/>
            <person name="de Hoog S."/>
            <person name="Gorbushina A."/>
            <person name="Stielow B."/>
            <person name="Teixiera M."/>
            <person name="Abouelleil A."/>
            <person name="Chapman S.B."/>
            <person name="Priest M."/>
            <person name="Young S.K."/>
            <person name="Wortman J."/>
            <person name="Nusbaum C."/>
            <person name="Birren B."/>
        </authorList>
    </citation>
    <scope>NUCLEOTIDE SEQUENCE [LARGE SCALE GENOMIC DNA]</scope>
    <source>
        <strain evidence="2 3">CBS 83496</strain>
    </source>
</reference>
<keyword evidence="3" id="KW-1185">Reference proteome</keyword>
<name>A0A0D2CUX6_9EURO</name>
<evidence type="ECO:0000313" key="3">
    <source>
        <dbReference type="Proteomes" id="UP000054466"/>
    </source>
</evidence>
<dbReference type="GeneID" id="27339712"/>
<sequence>MSGMTTSLLPHGPHGLLDEPILEVYAHPQGQRCYLPMPVVCDENADCCTITSSLYIRYRLDLTSHRVEDSHSCRHASCCARVELTLNRDCITYMLAFCVLKGSEMLAVMTGREDCWSQPPPRTKDMAALVMLRSEEEGEKIRQNQVLGEVIMQAECEEENMLIAREYQQITERDRARREQQQQQQQQQTQQAQPQAGQ</sequence>
<feature type="region of interest" description="Disordered" evidence="1">
    <location>
        <begin position="170"/>
        <end position="198"/>
    </location>
</feature>
<gene>
    <name evidence="2" type="ORF">PV07_00518</name>
</gene>
<proteinExistence type="predicted"/>
<dbReference type="Proteomes" id="UP000054466">
    <property type="component" value="Unassembled WGS sequence"/>
</dbReference>
<accession>A0A0D2CUX6</accession>